<gene>
    <name evidence="3" type="ORF">Naga_100043g19</name>
</gene>
<feature type="region of interest" description="Disordered" evidence="1">
    <location>
        <begin position="510"/>
        <end position="532"/>
    </location>
</feature>
<dbReference type="EMBL" id="AZIL01001816">
    <property type="protein sequence ID" value="EWM23142.1"/>
    <property type="molecule type" value="Genomic_DNA"/>
</dbReference>
<evidence type="ECO:0000313" key="3">
    <source>
        <dbReference type="EMBL" id="EWM23142.1"/>
    </source>
</evidence>
<reference evidence="3 4" key="1">
    <citation type="journal article" date="2014" name="Mol. Plant">
        <title>Chromosome Scale Genome Assembly and Transcriptome Profiling of Nannochloropsis gaditana in Nitrogen Depletion.</title>
        <authorList>
            <person name="Corteggiani Carpinelli E."/>
            <person name="Telatin A."/>
            <person name="Vitulo N."/>
            <person name="Forcato C."/>
            <person name="D'Angelo M."/>
            <person name="Schiavon R."/>
            <person name="Vezzi A."/>
            <person name="Giacometti G.M."/>
            <person name="Morosinotto T."/>
            <person name="Valle G."/>
        </authorList>
    </citation>
    <scope>NUCLEOTIDE SEQUENCE [LARGE SCALE GENOMIC DNA]</scope>
    <source>
        <strain evidence="3 4">B-31</strain>
    </source>
</reference>
<dbReference type="OrthoDB" id="67716at2759"/>
<name>W7T9U9_9STRA</name>
<dbReference type="InterPro" id="IPR021717">
    <property type="entry name" value="Nucleoporin_Nup160"/>
</dbReference>
<dbReference type="PANTHER" id="PTHR21286">
    <property type="entry name" value="NUCLEAR PORE COMPLEX PROTEIN NUP160"/>
    <property type="match status" value="1"/>
</dbReference>
<feature type="domain" description="NUP160 middle TPR" evidence="2">
    <location>
        <begin position="1200"/>
        <end position="1311"/>
    </location>
</feature>
<dbReference type="GO" id="GO:0005643">
    <property type="term" value="C:nuclear pore"/>
    <property type="evidence" value="ECO:0007669"/>
    <property type="project" value="UniProtKB-ARBA"/>
</dbReference>
<proteinExistence type="predicted"/>
<accession>W7T9U9</accession>
<evidence type="ECO:0000259" key="2">
    <source>
        <dbReference type="Pfam" id="PF23354"/>
    </source>
</evidence>
<evidence type="ECO:0000313" key="4">
    <source>
        <dbReference type="Proteomes" id="UP000019335"/>
    </source>
</evidence>
<dbReference type="InterPro" id="IPR056535">
    <property type="entry name" value="TPR_NUP160_M"/>
</dbReference>
<dbReference type="GO" id="GO:0017056">
    <property type="term" value="F:structural constituent of nuclear pore"/>
    <property type="evidence" value="ECO:0007669"/>
    <property type="project" value="TreeGrafter"/>
</dbReference>
<comment type="caution">
    <text evidence="3">The sequence shown here is derived from an EMBL/GenBank/DDBJ whole genome shotgun (WGS) entry which is preliminary data.</text>
</comment>
<keyword evidence="4" id="KW-1185">Reference proteome</keyword>
<evidence type="ECO:0000256" key="1">
    <source>
        <dbReference type="SAM" id="MobiDB-lite"/>
    </source>
</evidence>
<feature type="region of interest" description="Disordered" evidence="1">
    <location>
        <begin position="763"/>
        <end position="791"/>
    </location>
</feature>
<sequence>MSVEIEATSTFFDRIDGWYGRRRVLPMGIETALKDLPPAENWVGGGQELRSGRRLVWRSRAGNLEVAEIWTHPDRLGSRNGIELPFSVLSRDAVFFEEAPDSRDESLVVWALTRDLVLHAVPFKATSGQDGRGYPDESSQDASLLALLPRREACDGVGLSPPSGSEYPTCCTFVNRRNLIIGYETGRLQIVRVTRERSVADAAGGEAPCILQVQVVRELPAAGYLSYLNPLAYRQSNTSPPSPIIALGGCAADGDDLLVFSLHADRKLRAWSSRSKGMLNEISLPEAVDRGLLYSSCSKIVVYNRSGRVGAKNSYHLAVSLAEPSHSRLWVSKPFFTTADVEGWRDAHLAAFSFEEDQLIADICLSETVEGDGRMGEPRSRLKLWAVLAKDGLVYASLDNKEVGVVGGRESSRHKRAPSLVRLWRASFSGLENVDVLLRSVGSGGRESGDPVEGSRNKSFSHALLILHKFFGAEWKATARYIETSFLRALSVPDSGFSCMALMNAIRRIKPAPPPGRDTGEGATFQDREAPPPQERLWELVADTVRVEADRALAEALRRRACHLSTGDEVAEVKGGHKEVLALLSAWTRFLNTAAECRDVLSQPLGFLANADDGGSARESARTISIVRVDRCSAVVPVRLPLGPKSHFLDMFDAWVREYAPDAAMEINGYLWKTLVSTGQLPDPSLLKARAVHALEHRAGAGEDAGMILKSREENHRLHVKLSTEGVQAIREVEGVLTAVGHLLQDLGDSMEATSQYRAGTVRAQSCEPPSANTEDAGVYRDKEQSGGGESLSVETAGLAASAVREILRHSLARLVTSYLLVLHLETLGMHHLFPQDDEGLSLSFRLVIAINSAWLVYFSSSLPLQAPTPIRPSSAITIPTAPSLGLRPAYVLESMAMSLGLPGASLSTLEAAIHALCQRLPAKLMTHLLRTQQFRYLLPWGSSFLDGALLPSFSSSPPLLSDGRMEEEETPSALTRHWQRLVAYAYLSEARLLSREPGQAQAAEILFQRTVSCFKEWDTCMTPPFADFDEEVTDDKRMLDQEKMHESRIPGLARLAHYAQAMALLEQSVGMPGCSPILLVDLAYAGLRCVPLLPGALCTGAEKGDQAEFEQIRWCLEQAAALWATIFRACTDHLGLDVGRFVKEGSGSVRNASSVYTGSLEEAFLAMRAELFVAQDLQELIEQDMFEAAEVSSAATMGQKGRHGKLSYLVVEICEQGRIDLICSLPWAQNDAVDEVVEVENVLRSSARFSTIEEHEDIDPMNVAGKSPMGGNVDYYKAAFAFLVSQNNFRQAALEMYRLAKRLDYATVYEDNLVRLDQKIEALSAVHDCICLVENSGEYPFLLWTYEEKSLHSPASISHATHTDSKRTCVVTRKRVEQELSYAFTARQYLLVAGPNASPLRPLNMSFVHPQGGSNGGESNGRLTKTTLHQVKTAAVLLCNWGLYESAVSLFKIFGIPMQMIIAALAKTFAFLRKGRADVHMVLEDGPGWLVGEDAGIEEVRSVVAAESKIFNRESKTEDVETRRQVYIRLAMTLASEGCEAKVIAEHAGAAEWLLKDLVQRYDWAHSCELHTEAVRFILACDSFRKPPRWLSSAFTRGLDARGITRYGGWGKSTTDDGNGESGTHLDKEFTSEGLRIPRANTGAFLQMHVDKAIFVVNSSYASEKKISYTTDVCGPSRYAASSISMIHESLHLLAQALIYAEEIVERATEQLFSDAVLEVWLPRRSLTALLQRTQEILEMSAELEVPDRDENARKIHDLRVQAEERLLDLKDKKLLAFDMHLEDKERILGVKLNVMKA</sequence>
<organism evidence="3 4">
    <name type="scientific">Nannochloropsis gaditana</name>
    <dbReference type="NCBI Taxonomy" id="72520"/>
    <lineage>
        <taxon>Eukaryota</taxon>
        <taxon>Sar</taxon>
        <taxon>Stramenopiles</taxon>
        <taxon>Ochrophyta</taxon>
        <taxon>Eustigmatophyceae</taxon>
        <taxon>Eustigmatales</taxon>
        <taxon>Monodopsidaceae</taxon>
        <taxon>Nannochloropsis</taxon>
    </lineage>
</organism>
<dbReference type="Pfam" id="PF23354">
    <property type="entry name" value="TPR_NUP160_120_M"/>
    <property type="match status" value="1"/>
</dbReference>
<protein>
    <recommendedName>
        <fullName evidence="2">NUP160 middle TPR domain-containing protein</fullName>
    </recommendedName>
</protein>
<dbReference type="PANTHER" id="PTHR21286:SF0">
    <property type="entry name" value="NUCLEAR PORE COMPLEX PROTEIN NUP160"/>
    <property type="match status" value="1"/>
</dbReference>
<dbReference type="Proteomes" id="UP000019335">
    <property type="component" value="Chromosome 18"/>
</dbReference>